<protein>
    <recommendedName>
        <fullName evidence="6 12">Dihydropteroate synthase</fullName>
        <shortName evidence="12">DHPS</shortName>
        <ecNumber evidence="5 12">2.5.1.15</ecNumber>
    </recommendedName>
    <alternativeName>
        <fullName evidence="11 12">Dihydropteroate pyrophosphorylase</fullName>
    </alternativeName>
</protein>
<dbReference type="PANTHER" id="PTHR20941:SF1">
    <property type="entry name" value="FOLIC ACID SYNTHESIS PROTEIN FOL1"/>
    <property type="match status" value="1"/>
</dbReference>
<evidence type="ECO:0000256" key="5">
    <source>
        <dbReference type="ARBA" id="ARBA00012458"/>
    </source>
</evidence>
<evidence type="ECO:0000256" key="1">
    <source>
        <dbReference type="ARBA" id="ARBA00000012"/>
    </source>
</evidence>
<organism evidence="14 15">
    <name type="scientific">Dorea hominis</name>
    <dbReference type="NCBI Taxonomy" id="2763040"/>
    <lineage>
        <taxon>Bacteria</taxon>
        <taxon>Bacillati</taxon>
        <taxon>Bacillota</taxon>
        <taxon>Clostridia</taxon>
        <taxon>Lachnospirales</taxon>
        <taxon>Lachnospiraceae</taxon>
        <taxon>Dorea</taxon>
    </lineage>
</organism>
<dbReference type="GO" id="GO:0004156">
    <property type="term" value="F:dihydropteroate synthase activity"/>
    <property type="evidence" value="ECO:0007669"/>
    <property type="project" value="UniProtKB-EC"/>
</dbReference>
<dbReference type="EMBL" id="JACOOY010000009">
    <property type="protein sequence ID" value="MBC5665333.1"/>
    <property type="molecule type" value="Genomic_DNA"/>
</dbReference>
<accession>A0ABR7EVE7</accession>
<evidence type="ECO:0000256" key="9">
    <source>
        <dbReference type="ARBA" id="ARBA00022842"/>
    </source>
</evidence>
<dbReference type="InterPro" id="IPR045031">
    <property type="entry name" value="DHP_synth-like"/>
</dbReference>
<dbReference type="PROSITE" id="PS50972">
    <property type="entry name" value="PTERIN_BINDING"/>
    <property type="match status" value="1"/>
</dbReference>
<keyword evidence="10 12" id="KW-0289">Folate biosynthesis</keyword>
<sequence>MIIGKKEFDIKNETYVMGILNVTPDSFSDGGKYNGMDRALAHAKQMIDEGAAIIDVGGESTRPGHVQITEDEEIARVTPVIERLKQEFAVPVSIDTYKSRVAEAALQAGADLVNDIWGLKYDPKMAGVIAKYDVACCLMHNREKAEYTDFLTDFMTDMEECVTLAKKAGISEDKIILDPGVGFGKTYEMNLEIIDKMECLNKLGYPVLLGTSRKSVIGLTLDLPVEEREEGTLVTTVYGVQKGCAFVRVHDVQKNLRAIRMTQAIMREHEV</sequence>
<evidence type="ECO:0000256" key="10">
    <source>
        <dbReference type="ARBA" id="ARBA00022909"/>
    </source>
</evidence>
<feature type="domain" description="Pterin-binding" evidence="13">
    <location>
        <begin position="14"/>
        <end position="260"/>
    </location>
</feature>
<evidence type="ECO:0000259" key="13">
    <source>
        <dbReference type="PROSITE" id="PS50972"/>
    </source>
</evidence>
<comment type="caution">
    <text evidence="14">The sequence shown here is derived from an EMBL/GenBank/DDBJ whole genome shotgun (WGS) entry which is preliminary data.</text>
</comment>
<keyword evidence="8 12" id="KW-0479">Metal-binding</keyword>
<gene>
    <name evidence="14" type="primary">folP</name>
    <name evidence="14" type="ORF">H8S07_08585</name>
</gene>
<keyword evidence="7 12" id="KW-0808">Transferase</keyword>
<evidence type="ECO:0000256" key="11">
    <source>
        <dbReference type="ARBA" id="ARBA00030193"/>
    </source>
</evidence>
<evidence type="ECO:0000256" key="2">
    <source>
        <dbReference type="ARBA" id="ARBA00001946"/>
    </source>
</evidence>
<dbReference type="Gene3D" id="3.20.20.20">
    <property type="entry name" value="Dihydropteroate synthase-like"/>
    <property type="match status" value="1"/>
</dbReference>
<dbReference type="Pfam" id="PF00809">
    <property type="entry name" value="Pterin_bind"/>
    <property type="match status" value="1"/>
</dbReference>
<evidence type="ECO:0000313" key="15">
    <source>
        <dbReference type="Proteomes" id="UP000647235"/>
    </source>
</evidence>
<comment type="cofactor">
    <cofactor evidence="2 12">
        <name>Mg(2+)</name>
        <dbReference type="ChEBI" id="CHEBI:18420"/>
    </cofactor>
</comment>
<dbReference type="InterPro" id="IPR011005">
    <property type="entry name" value="Dihydropteroate_synth-like_sf"/>
</dbReference>
<comment type="function">
    <text evidence="12">Catalyzes the condensation of para-aminobenzoate (pABA) with 6-hydroxymethyl-7,8-dihydropterin diphosphate (DHPt-PP) to form 7,8-dihydropteroate (H2Pte), the immediate precursor of folate derivatives.</text>
</comment>
<dbReference type="SUPFAM" id="SSF51717">
    <property type="entry name" value="Dihydropteroate synthetase-like"/>
    <property type="match status" value="1"/>
</dbReference>
<evidence type="ECO:0000256" key="7">
    <source>
        <dbReference type="ARBA" id="ARBA00022679"/>
    </source>
</evidence>
<dbReference type="CDD" id="cd00739">
    <property type="entry name" value="DHPS"/>
    <property type="match status" value="1"/>
</dbReference>
<reference evidence="14 15" key="1">
    <citation type="submission" date="2020-08" db="EMBL/GenBank/DDBJ databases">
        <title>Genome public.</title>
        <authorList>
            <person name="Liu C."/>
            <person name="Sun Q."/>
        </authorList>
    </citation>
    <scope>NUCLEOTIDE SEQUENCE [LARGE SCALE GENOMIC DNA]</scope>
    <source>
        <strain evidence="14 15">NSJ-36</strain>
    </source>
</reference>
<dbReference type="Proteomes" id="UP000647235">
    <property type="component" value="Unassembled WGS sequence"/>
</dbReference>
<keyword evidence="15" id="KW-1185">Reference proteome</keyword>
<evidence type="ECO:0000256" key="3">
    <source>
        <dbReference type="ARBA" id="ARBA00004763"/>
    </source>
</evidence>
<dbReference type="NCBIfam" id="TIGR01496">
    <property type="entry name" value="DHPS"/>
    <property type="match status" value="1"/>
</dbReference>
<dbReference type="RefSeq" id="WP_021860921.1">
    <property type="nucleotide sequence ID" value="NZ_JACOOY010000009.1"/>
</dbReference>
<dbReference type="InterPro" id="IPR000489">
    <property type="entry name" value="Pterin-binding_dom"/>
</dbReference>
<comment type="catalytic activity">
    <reaction evidence="1">
        <text>(7,8-dihydropterin-6-yl)methyl diphosphate + 4-aminobenzoate = 7,8-dihydropteroate + diphosphate</text>
        <dbReference type="Rhea" id="RHEA:19949"/>
        <dbReference type="ChEBI" id="CHEBI:17836"/>
        <dbReference type="ChEBI" id="CHEBI:17839"/>
        <dbReference type="ChEBI" id="CHEBI:33019"/>
        <dbReference type="ChEBI" id="CHEBI:72950"/>
        <dbReference type="EC" id="2.5.1.15"/>
    </reaction>
</comment>
<dbReference type="PROSITE" id="PS00793">
    <property type="entry name" value="DHPS_2"/>
    <property type="match status" value="1"/>
</dbReference>
<evidence type="ECO:0000256" key="4">
    <source>
        <dbReference type="ARBA" id="ARBA00009503"/>
    </source>
</evidence>
<proteinExistence type="inferred from homology"/>
<dbReference type="PANTHER" id="PTHR20941">
    <property type="entry name" value="FOLATE SYNTHESIS PROTEINS"/>
    <property type="match status" value="1"/>
</dbReference>
<dbReference type="InterPro" id="IPR006390">
    <property type="entry name" value="DHP_synth_dom"/>
</dbReference>
<evidence type="ECO:0000256" key="6">
    <source>
        <dbReference type="ARBA" id="ARBA00016919"/>
    </source>
</evidence>
<dbReference type="PROSITE" id="PS00792">
    <property type="entry name" value="DHPS_1"/>
    <property type="match status" value="1"/>
</dbReference>
<evidence type="ECO:0000313" key="14">
    <source>
        <dbReference type="EMBL" id="MBC5665333.1"/>
    </source>
</evidence>
<comment type="similarity">
    <text evidence="4 12">Belongs to the DHPS family.</text>
</comment>
<evidence type="ECO:0000256" key="12">
    <source>
        <dbReference type="RuleBase" id="RU361205"/>
    </source>
</evidence>
<evidence type="ECO:0000256" key="8">
    <source>
        <dbReference type="ARBA" id="ARBA00022723"/>
    </source>
</evidence>
<comment type="pathway">
    <text evidence="3 12">Cofactor biosynthesis; tetrahydrofolate biosynthesis; 7,8-dihydrofolate from 2-amino-4-hydroxy-6-hydroxymethyl-7,8-dihydropteridine diphosphate and 4-aminobenzoate: step 1/2.</text>
</comment>
<keyword evidence="9 12" id="KW-0460">Magnesium</keyword>
<dbReference type="EC" id="2.5.1.15" evidence="5 12"/>
<name>A0ABR7EVE7_9FIRM</name>